<name>A0AAE3ASB2_9FIRM</name>
<comment type="caution">
    <text evidence="1">The sequence shown here is derived from an EMBL/GenBank/DDBJ whole genome shotgun (WGS) entry which is preliminary data.</text>
</comment>
<dbReference type="Gene3D" id="3.20.20.140">
    <property type="entry name" value="Metal-dependent hydrolases"/>
    <property type="match status" value="1"/>
</dbReference>
<dbReference type="GO" id="GO:0006508">
    <property type="term" value="P:proteolysis"/>
    <property type="evidence" value="ECO:0007669"/>
    <property type="project" value="InterPro"/>
</dbReference>
<dbReference type="PANTHER" id="PTHR10443">
    <property type="entry name" value="MICROSOMAL DIPEPTIDASE"/>
    <property type="match status" value="1"/>
</dbReference>
<sequence>MKVVDMHCDTIAALYENKEKGWTLQDNRLHIRLDKMKQGDYLLQNFALFVCIENCEDPYQQALTLADCFDRQMALFPEQIGQVRCYNDILENQKNGRMSALLTIEEGAVCQGSLEKLREFYDRGVRMLTLTWNFPNEIGFPNFAISGDGKPDRTVPNTKDGLTEFGFLFLEEMERLGMIVDVSHLSDAGFYDVASHAKRPFVASHSDARAICPAVRNLTDDMIRLLAEKGGVTGLNFCPSFLNAQKDYPGTAADVARHAAHIIKVGGEDCLGLGSDFDGIRTHAELPGADAMPVLEDALAKAGLTARQRDKVMGENVLRVYREVLG</sequence>
<dbReference type="InterPro" id="IPR008257">
    <property type="entry name" value="Pept_M19"/>
</dbReference>
<proteinExistence type="predicted"/>
<evidence type="ECO:0000313" key="2">
    <source>
        <dbReference type="Proteomes" id="UP001199355"/>
    </source>
</evidence>
<dbReference type="InterPro" id="IPR032466">
    <property type="entry name" value="Metal_Hydrolase"/>
</dbReference>
<keyword evidence="2" id="KW-1185">Reference proteome</keyword>
<dbReference type="EMBL" id="JAJEQF010000006">
    <property type="protein sequence ID" value="MCC2166896.1"/>
    <property type="molecule type" value="Genomic_DNA"/>
</dbReference>
<dbReference type="CDD" id="cd01301">
    <property type="entry name" value="rDP_like"/>
    <property type="match status" value="1"/>
</dbReference>
<dbReference type="Proteomes" id="UP001199355">
    <property type="component" value="Unassembled WGS sequence"/>
</dbReference>
<gene>
    <name evidence="1" type="ORF">LKD45_04140</name>
</gene>
<accession>A0AAE3ASB2</accession>
<dbReference type="RefSeq" id="WP_118763486.1">
    <property type="nucleotide sequence ID" value="NZ_JAJEQF010000006.1"/>
</dbReference>
<dbReference type="PROSITE" id="PS51365">
    <property type="entry name" value="RENAL_DIPEPTIDASE_2"/>
    <property type="match status" value="1"/>
</dbReference>
<dbReference type="Pfam" id="PF01244">
    <property type="entry name" value="Peptidase_M19"/>
    <property type="match status" value="1"/>
</dbReference>
<dbReference type="AlphaFoldDB" id="A0AAE3ASB2"/>
<organism evidence="1 2">
    <name type="scientific">Gallintestinimicrobium propionicum</name>
    <dbReference type="NCBI Taxonomy" id="2981770"/>
    <lineage>
        <taxon>Bacteria</taxon>
        <taxon>Bacillati</taxon>
        <taxon>Bacillota</taxon>
        <taxon>Clostridia</taxon>
        <taxon>Lachnospirales</taxon>
        <taxon>Lachnospiraceae</taxon>
        <taxon>Gallintestinimicrobium</taxon>
    </lineage>
</organism>
<evidence type="ECO:0000313" key="1">
    <source>
        <dbReference type="EMBL" id="MCC2166896.1"/>
    </source>
</evidence>
<dbReference type="GO" id="GO:0070573">
    <property type="term" value="F:metallodipeptidase activity"/>
    <property type="evidence" value="ECO:0007669"/>
    <property type="project" value="InterPro"/>
</dbReference>
<dbReference type="PANTHER" id="PTHR10443:SF12">
    <property type="entry name" value="DIPEPTIDASE"/>
    <property type="match status" value="1"/>
</dbReference>
<dbReference type="SUPFAM" id="SSF51556">
    <property type="entry name" value="Metallo-dependent hydrolases"/>
    <property type="match status" value="1"/>
</dbReference>
<reference evidence="1 2" key="1">
    <citation type="submission" date="2021-10" db="EMBL/GenBank/DDBJ databases">
        <title>Anaerobic single-cell dispensing facilitates the cultivation of human gut bacteria.</title>
        <authorList>
            <person name="Afrizal A."/>
        </authorList>
    </citation>
    <scope>NUCLEOTIDE SEQUENCE [LARGE SCALE GENOMIC DNA]</scope>
    <source>
        <strain evidence="1 2">CLA-AA-H244</strain>
    </source>
</reference>
<protein>
    <submittedName>
        <fullName evidence="1">Dipeptidase</fullName>
    </submittedName>
</protein>